<evidence type="ECO:0000313" key="2">
    <source>
        <dbReference type="EMBL" id="MBX67833.1"/>
    </source>
</evidence>
<proteinExistence type="predicted"/>
<reference evidence="2" key="1">
    <citation type="submission" date="2018-02" db="EMBL/GenBank/DDBJ databases">
        <title>Rhizophora mucronata_Transcriptome.</title>
        <authorList>
            <person name="Meera S.P."/>
            <person name="Sreeshan A."/>
            <person name="Augustine A."/>
        </authorList>
    </citation>
    <scope>NUCLEOTIDE SEQUENCE</scope>
    <source>
        <tissue evidence="2">Leaf</tissue>
    </source>
</reference>
<organism evidence="2">
    <name type="scientific">Rhizophora mucronata</name>
    <name type="common">Asiatic mangrove</name>
    <dbReference type="NCBI Taxonomy" id="61149"/>
    <lineage>
        <taxon>Eukaryota</taxon>
        <taxon>Viridiplantae</taxon>
        <taxon>Streptophyta</taxon>
        <taxon>Embryophyta</taxon>
        <taxon>Tracheophyta</taxon>
        <taxon>Spermatophyta</taxon>
        <taxon>Magnoliopsida</taxon>
        <taxon>eudicotyledons</taxon>
        <taxon>Gunneridae</taxon>
        <taxon>Pentapetalae</taxon>
        <taxon>rosids</taxon>
        <taxon>fabids</taxon>
        <taxon>Malpighiales</taxon>
        <taxon>Rhizophoraceae</taxon>
        <taxon>Rhizophora</taxon>
    </lineage>
</organism>
<name>A0A2P2QLH7_RHIMU</name>
<dbReference type="AlphaFoldDB" id="A0A2P2QLH7"/>
<accession>A0A2P2QLH7</accession>
<feature type="compositionally biased region" description="Polar residues" evidence="1">
    <location>
        <begin position="1"/>
        <end position="20"/>
    </location>
</feature>
<feature type="compositionally biased region" description="Polar residues" evidence="1">
    <location>
        <begin position="50"/>
        <end position="61"/>
    </location>
</feature>
<feature type="region of interest" description="Disordered" evidence="1">
    <location>
        <begin position="1"/>
        <end position="61"/>
    </location>
</feature>
<protein>
    <submittedName>
        <fullName evidence="2">Uncharacterized protein</fullName>
    </submittedName>
</protein>
<sequence length="61" mass="6790">MPALNQSTGFREKPSNTQSEAPRHMRTDKTLQNSKQNGGEKDQILAPPKFSTSTYVIKNSP</sequence>
<dbReference type="EMBL" id="GGEC01087349">
    <property type="protein sequence ID" value="MBX67833.1"/>
    <property type="molecule type" value="Transcribed_RNA"/>
</dbReference>
<evidence type="ECO:0000256" key="1">
    <source>
        <dbReference type="SAM" id="MobiDB-lite"/>
    </source>
</evidence>